<evidence type="ECO:0000313" key="1">
    <source>
        <dbReference type="EMBL" id="CAG35802.1"/>
    </source>
</evidence>
<reference evidence="2" key="1">
    <citation type="journal article" date="2004" name="Environ. Microbiol.">
        <title>The genome of Desulfotalea psychrophila, a sulfate-reducing bacterium from permanently cold Arctic sediments.</title>
        <authorList>
            <person name="Rabus R."/>
            <person name="Ruepp A."/>
            <person name="Frickey T."/>
            <person name="Rattei T."/>
            <person name="Fartmann B."/>
            <person name="Stark M."/>
            <person name="Bauer M."/>
            <person name="Zibat A."/>
            <person name="Lombardot T."/>
            <person name="Becker I."/>
            <person name="Amann J."/>
            <person name="Gellner K."/>
            <person name="Teeling H."/>
            <person name="Leuschner W.D."/>
            <person name="Gloeckner F.-O."/>
            <person name="Lupas A.N."/>
            <person name="Amann R."/>
            <person name="Klenk H.-P."/>
        </authorList>
    </citation>
    <scope>NUCLEOTIDE SEQUENCE [LARGE SCALE GENOMIC DNA]</scope>
    <source>
        <strain evidence="2">DSM 12343 / LSv54</strain>
    </source>
</reference>
<dbReference type="HOGENOM" id="CLU_141621_0_0_7"/>
<dbReference type="KEGG" id="dps:DP1073"/>
<keyword evidence="2" id="KW-1185">Reference proteome</keyword>
<name>Q6APC2_DESPS</name>
<accession>Q6APC2</accession>
<proteinExistence type="predicted"/>
<protein>
    <recommendedName>
        <fullName evidence="3">Phage-related protein</fullName>
    </recommendedName>
</protein>
<dbReference type="EMBL" id="CR522870">
    <property type="protein sequence ID" value="CAG35802.1"/>
    <property type="molecule type" value="Genomic_DNA"/>
</dbReference>
<dbReference type="eggNOG" id="COG4679">
    <property type="taxonomic scope" value="Bacteria"/>
</dbReference>
<sequence length="138" mass="15920">MKREVWHMIILSIQEYDGLSEFELFLNKVSGKLAASICKKFHAYTELNDIYSCNSLKILKPKIWGYKGTIYKLRVDCGKESARVLFVKMANDNIVLLHGFVKKTRKTPSKDAKIAMANLERLKNNVEVTELPLTKYSF</sequence>
<evidence type="ECO:0008006" key="3">
    <source>
        <dbReference type="Google" id="ProtNLM"/>
    </source>
</evidence>
<organism evidence="1 2">
    <name type="scientific">Desulfotalea psychrophila (strain LSv54 / DSM 12343)</name>
    <dbReference type="NCBI Taxonomy" id="177439"/>
    <lineage>
        <taxon>Bacteria</taxon>
        <taxon>Pseudomonadati</taxon>
        <taxon>Thermodesulfobacteriota</taxon>
        <taxon>Desulfobulbia</taxon>
        <taxon>Desulfobulbales</taxon>
        <taxon>Desulfocapsaceae</taxon>
        <taxon>Desulfotalea</taxon>
    </lineage>
</organism>
<dbReference type="STRING" id="177439.DP1073"/>
<dbReference type="InterPro" id="IPR009241">
    <property type="entry name" value="HigB-like"/>
</dbReference>
<dbReference type="AlphaFoldDB" id="Q6APC2"/>
<gene>
    <name evidence="1" type="ordered locus">DP1073</name>
</gene>
<dbReference type="Pfam" id="PF05973">
    <property type="entry name" value="Gp49"/>
    <property type="match status" value="1"/>
</dbReference>
<dbReference type="Proteomes" id="UP000000602">
    <property type="component" value="Chromosome"/>
</dbReference>
<evidence type="ECO:0000313" key="2">
    <source>
        <dbReference type="Proteomes" id="UP000000602"/>
    </source>
</evidence>